<evidence type="ECO:0000313" key="3">
    <source>
        <dbReference type="Proteomes" id="UP001198602"/>
    </source>
</evidence>
<keyword evidence="3" id="KW-1185">Reference proteome</keyword>
<comment type="caution">
    <text evidence="2">The sequence shown here is derived from an EMBL/GenBank/DDBJ whole genome shotgun (WGS) entry which is preliminary data.</text>
</comment>
<evidence type="ECO:0000256" key="1">
    <source>
        <dbReference type="SAM" id="SignalP"/>
    </source>
</evidence>
<reference evidence="2 3" key="1">
    <citation type="submission" date="2021-07" db="EMBL/GenBank/DDBJ databases">
        <title>Characterization of Violacein-producing bacteria and related species.</title>
        <authorList>
            <person name="Wilson H.S."/>
            <person name="De Leon M.E."/>
        </authorList>
    </citation>
    <scope>NUCLEOTIDE SEQUENCE [LARGE SCALE GENOMIC DNA]</scope>
    <source>
        <strain evidence="2 3">HSC-2F05</strain>
    </source>
</reference>
<dbReference type="Proteomes" id="UP001198602">
    <property type="component" value="Unassembled WGS sequence"/>
</dbReference>
<dbReference type="SUPFAM" id="SSF54427">
    <property type="entry name" value="NTF2-like"/>
    <property type="match status" value="1"/>
</dbReference>
<protein>
    <submittedName>
        <fullName evidence="2">Nuclear transport factor 2 family protein</fullName>
    </submittedName>
</protein>
<dbReference type="RefSeq" id="WP_225238912.1">
    <property type="nucleotide sequence ID" value="NZ_JAHYBX010000004.1"/>
</dbReference>
<dbReference type="InterPro" id="IPR032710">
    <property type="entry name" value="NTF2-like_dom_sf"/>
</dbReference>
<dbReference type="Gene3D" id="3.10.450.50">
    <property type="match status" value="1"/>
</dbReference>
<feature type="chain" id="PRO_5046428169" evidence="1">
    <location>
        <begin position="19"/>
        <end position="167"/>
    </location>
</feature>
<evidence type="ECO:0000313" key="2">
    <source>
        <dbReference type="EMBL" id="MCA1856633.1"/>
    </source>
</evidence>
<keyword evidence="1" id="KW-0732">Signal</keyword>
<sequence>MRYLAAVVFALVPPYACAADTPAAAVAELWRASSHAPGVAADADRLQRLFRPDAVVAGGVYRQDKPVFTAMKATDFVAGQRQPRPHGFYECEVVREVRQYDRFATVYSVVETRRDPQAEKADYTGVNSIQLYRDEEGWKIVSLYYHVEKPGVPIPLDAGKSGACLAA</sequence>
<feature type="signal peptide" evidence="1">
    <location>
        <begin position="1"/>
        <end position="18"/>
    </location>
</feature>
<gene>
    <name evidence="2" type="ORF">LE190_11965</name>
</gene>
<name>A0ABS7YB66_9BURK</name>
<dbReference type="EMBL" id="JAHYBX010000004">
    <property type="protein sequence ID" value="MCA1856633.1"/>
    <property type="molecule type" value="Genomic_DNA"/>
</dbReference>
<organism evidence="2 3">
    <name type="scientific">Massilia hydrophila</name>
    <dbReference type="NCBI Taxonomy" id="3044279"/>
    <lineage>
        <taxon>Bacteria</taxon>
        <taxon>Pseudomonadati</taxon>
        <taxon>Pseudomonadota</taxon>
        <taxon>Betaproteobacteria</taxon>
        <taxon>Burkholderiales</taxon>
        <taxon>Oxalobacteraceae</taxon>
        <taxon>Telluria group</taxon>
        <taxon>Massilia</taxon>
    </lineage>
</organism>
<accession>A0ABS7YB66</accession>
<proteinExistence type="predicted"/>